<feature type="domain" description="Amidohydrolase-related" evidence="2">
    <location>
        <begin position="2"/>
        <end position="93"/>
    </location>
</feature>
<dbReference type="Pfam" id="PF01979">
    <property type="entry name" value="Amidohydro_1"/>
    <property type="match status" value="1"/>
</dbReference>
<organism evidence="3">
    <name type="scientific">mine drainage metagenome</name>
    <dbReference type="NCBI Taxonomy" id="410659"/>
    <lineage>
        <taxon>unclassified sequences</taxon>
        <taxon>metagenomes</taxon>
        <taxon>ecological metagenomes</taxon>
    </lineage>
</organism>
<dbReference type="PANTHER" id="PTHR43794:SF11">
    <property type="entry name" value="AMIDOHYDROLASE-RELATED DOMAIN-CONTAINING PROTEIN"/>
    <property type="match status" value="1"/>
</dbReference>
<evidence type="ECO:0000256" key="1">
    <source>
        <dbReference type="ARBA" id="ARBA00022801"/>
    </source>
</evidence>
<keyword evidence="1 3" id="KW-0378">Hydrolase</keyword>
<feature type="non-terminal residue" evidence="3">
    <location>
        <position position="1"/>
    </location>
</feature>
<dbReference type="EC" id="3.5.-.-" evidence="3"/>
<accession>T1A0H0</accession>
<dbReference type="InterPro" id="IPR006680">
    <property type="entry name" value="Amidohydro-rel"/>
</dbReference>
<dbReference type="GO" id="GO:0016810">
    <property type="term" value="F:hydrolase activity, acting on carbon-nitrogen (but not peptide) bonds"/>
    <property type="evidence" value="ECO:0007669"/>
    <property type="project" value="InterPro"/>
</dbReference>
<sequence length="139" mass="15020">LGEMRSAALLAKGVTRDPSRLTARDVLRMATLDSASVLGLEEEIGSLERGKAADCVAIDLSAPATIPCYNPVAQIVYAAGRQQVSHVWIEGQLKVREGRLLDGTESTLAERVNDWRERILDRLGVDSSTPDPAPLAGRR</sequence>
<dbReference type="AlphaFoldDB" id="T1A0H0"/>
<dbReference type="InterPro" id="IPR011059">
    <property type="entry name" value="Metal-dep_hydrolase_composite"/>
</dbReference>
<dbReference type="InterPro" id="IPR050287">
    <property type="entry name" value="MTA/SAH_deaminase"/>
</dbReference>
<reference evidence="3" key="1">
    <citation type="submission" date="2013-08" db="EMBL/GenBank/DDBJ databases">
        <authorList>
            <person name="Mendez C."/>
            <person name="Richter M."/>
            <person name="Ferrer M."/>
            <person name="Sanchez J."/>
        </authorList>
    </citation>
    <scope>NUCLEOTIDE SEQUENCE</scope>
</reference>
<gene>
    <name evidence="3" type="ORF">B1A_13471</name>
</gene>
<comment type="caution">
    <text evidence="3">The sequence shown here is derived from an EMBL/GenBank/DDBJ whole genome shotgun (WGS) entry which is preliminary data.</text>
</comment>
<dbReference type="Gene3D" id="2.30.40.10">
    <property type="entry name" value="Urease, subunit C, domain 1"/>
    <property type="match status" value="1"/>
</dbReference>
<name>T1A0H0_9ZZZZ</name>
<dbReference type="SUPFAM" id="SSF51338">
    <property type="entry name" value="Composite domain of metallo-dependent hydrolases"/>
    <property type="match status" value="1"/>
</dbReference>
<protein>
    <submittedName>
        <fullName evidence="3">Amidohydrolase</fullName>
        <ecNumber evidence="3">3.5.-.-</ecNumber>
    </submittedName>
</protein>
<evidence type="ECO:0000259" key="2">
    <source>
        <dbReference type="Pfam" id="PF01979"/>
    </source>
</evidence>
<dbReference type="EMBL" id="AUZX01009851">
    <property type="protein sequence ID" value="EQD50377.1"/>
    <property type="molecule type" value="Genomic_DNA"/>
</dbReference>
<dbReference type="Gene3D" id="3.20.20.140">
    <property type="entry name" value="Metal-dependent hydrolases"/>
    <property type="match status" value="1"/>
</dbReference>
<reference evidence="3" key="2">
    <citation type="journal article" date="2014" name="ISME J.">
        <title>Microbial stratification in low pH oxic and suboxic macroscopic growths along an acid mine drainage.</title>
        <authorList>
            <person name="Mendez-Garcia C."/>
            <person name="Mesa V."/>
            <person name="Sprenger R.R."/>
            <person name="Richter M."/>
            <person name="Diez M.S."/>
            <person name="Solano J."/>
            <person name="Bargiela R."/>
            <person name="Golyshina O.V."/>
            <person name="Manteca A."/>
            <person name="Ramos J.L."/>
            <person name="Gallego J.R."/>
            <person name="Llorente I."/>
            <person name="Martins Dos Santos V.A."/>
            <person name="Jensen O.N."/>
            <person name="Pelaez A.I."/>
            <person name="Sanchez J."/>
            <person name="Ferrer M."/>
        </authorList>
    </citation>
    <scope>NUCLEOTIDE SEQUENCE</scope>
</reference>
<dbReference type="PANTHER" id="PTHR43794">
    <property type="entry name" value="AMINOHYDROLASE SSNA-RELATED"/>
    <property type="match status" value="1"/>
</dbReference>
<proteinExistence type="predicted"/>
<evidence type="ECO:0000313" key="3">
    <source>
        <dbReference type="EMBL" id="EQD50377.1"/>
    </source>
</evidence>